<keyword evidence="2" id="KW-0808">Transferase</keyword>
<gene>
    <name evidence="2" type="ORF">OM33_04585</name>
</gene>
<evidence type="ECO:0000313" key="2">
    <source>
        <dbReference type="EMBL" id="AIY64501.1"/>
    </source>
</evidence>
<dbReference type="EMBL" id="CP009888">
    <property type="protein sequence ID" value="AIY64501.1"/>
    <property type="molecule type" value="Genomic_DNA"/>
</dbReference>
<dbReference type="Gene3D" id="3.30.2130.10">
    <property type="entry name" value="VC0802-like"/>
    <property type="match status" value="1"/>
</dbReference>
<evidence type="ECO:0000313" key="3">
    <source>
        <dbReference type="Proteomes" id="UP000030341"/>
    </source>
</evidence>
<proteinExistence type="predicted"/>
<name>A0A0A7EEK7_9GAMM</name>
<dbReference type="Proteomes" id="UP000030341">
    <property type="component" value="Chromosome 1"/>
</dbReference>
<dbReference type="SUPFAM" id="SSF55021">
    <property type="entry name" value="ACT-like"/>
    <property type="match status" value="2"/>
</dbReference>
<dbReference type="PANTHER" id="PTHR39199:SF1">
    <property type="entry name" value="BLR5128 PROTEIN"/>
    <property type="match status" value="1"/>
</dbReference>
<dbReference type="InterPro" id="IPR045865">
    <property type="entry name" value="ACT-like_dom_sf"/>
</dbReference>
<dbReference type="HOGENOM" id="CLU_113369_0_0_6"/>
<dbReference type="Pfam" id="PF10000">
    <property type="entry name" value="ACT_3"/>
    <property type="match status" value="1"/>
</dbReference>
<reference evidence="2 3" key="1">
    <citation type="submission" date="2014-11" db="EMBL/GenBank/DDBJ databases">
        <title>Complete Genome Sequence of Pseudoalteromonas sp. Strain OCN003 Isolated from Kaneohe Bay, Oahu, Hawaii.</title>
        <authorList>
            <person name="Beurmann S."/>
            <person name="Videau P."/>
            <person name="Ushijima B."/>
            <person name="Smith A.M."/>
            <person name="Aeby G.S."/>
            <person name="Callahan S.M."/>
            <person name="Belcaid M."/>
        </authorList>
    </citation>
    <scope>NUCLEOTIDE SEQUENCE [LARGE SCALE GENOMIC DNA]</scope>
    <source>
        <strain evidence="2 3">OCN003</strain>
    </source>
</reference>
<dbReference type="STRING" id="1348114.OM33_04585"/>
<dbReference type="InterPro" id="IPR018717">
    <property type="entry name" value="DUF2241"/>
</dbReference>
<dbReference type="KEGG" id="pseo:OM33_04585"/>
<dbReference type="GO" id="GO:0016740">
    <property type="term" value="F:transferase activity"/>
    <property type="evidence" value="ECO:0007669"/>
    <property type="project" value="UniProtKB-KW"/>
</dbReference>
<dbReference type="OrthoDB" id="517867at2"/>
<protein>
    <submittedName>
        <fullName evidence="2">Acetyltransferase</fullName>
    </submittedName>
</protein>
<accession>A0A0A7EEK7</accession>
<sequence>MSGETNLQQLIKHMQPMLQPDNYVFVSTKTVDSLDMDKVFARINEPEGITLILTKAQADEWQLPYSSEFSLITLQIHSSLDAVGLTAAFSTALAKNNISANVVAGFYHDHILVAKQDAEKAIETLEFLTKQQG</sequence>
<dbReference type="RefSeq" id="WP_038639289.1">
    <property type="nucleotide sequence ID" value="NZ_CP009888.1"/>
</dbReference>
<dbReference type="PANTHER" id="PTHR39199">
    <property type="entry name" value="BLR5128 PROTEIN"/>
    <property type="match status" value="1"/>
</dbReference>
<keyword evidence="3" id="KW-1185">Reference proteome</keyword>
<evidence type="ECO:0000259" key="1">
    <source>
        <dbReference type="Pfam" id="PF10000"/>
    </source>
</evidence>
<dbReference type="eggNOG" id="COG3602">
    <property type="taxonomic scope" value="Bacteria"/>
</dbReference>
<feature type="domain" description="DUF2241" evidence="1">
    <location>
        <begin position="2"/>
        <end position="69"/>
    </location>
</feature>
<organism evidence="2 3">
    <name type="scientific">Pseudoalteromonas piratica</name>
    <dbReference type="NCBI Taxonomy" id="1348114"/>
    <lineage>
        <taxon>Bacteria</taxon>
        <taxon>Pseudomonadati</taxon>
        <taxon>Pseudomonadota</taxon>
        <taxon>Gammaproteobacteria</taxon>
        <taxon>Alteromonadales</taxon>
        <taxon>Pseudoalteromonadaceae</taxon>
        <taxon>Pseudoalteromonas</taxon>
    </lineage>
</organism>
<dbReference type="AlphaFoldDB" id="A0A0A7EEK7"/>